<dbReference type="AlphaFoldDB" id="A0AAP3CLB1"/>
<dbReference type="Gene3D" id="1.10.10.60">
    <property type="entry name" value="Homeodomain-like"/>
    <property type="match status" value="1"/>
</dbReference>
<evidence type="ECO:0000256" key="1">
    <source>
        <dbReference type="SAM" id="MobiDB-lite"/>
    </source>
</evidence>
<evidence type="ECO:0000313" key="3">
    <source>
        <dbReference type="EMBL" id="MCY8318489.1"/>
    </source>
</evidence>
<protein>
    <submittedName>
        <fullName evidence="3">PhBC6A51 family helix-turn-helix protein</fullName>
    </submittedName>
</protein>
<gene>
    <name evidence="3" type="ORF">MOC71_17530</name>
</gene>
<evidence type="ECO:0000259" key="2">
    <source>
        <dbReference type="Pfam" id="PF13022"/>
    </source>
</evidence>
<dbReference type="Pfam" id="PF13022">
    <property type="entry name" value="HTH_Tnp_1_2"/>
    <property type="match status" value="1"/>
</dbReference>
<accession>A0AAP3CLB1</accession>
<dbReference type="Proteomes" id="UP001067121">
    <property type="component" value="Unassembled WGS sequence"/>
</dbReference>
<feature type="region of interest" description="Disordered" evidence="1">
    <location>
        <begin position="104"/>
        <end position="137"/>
    </location>
</feature>
<feature type="domain" description="Homeodomain phBC6A51-type" evidence="2">
    <location>
        <begin position="2"/>
        <end position="52"/>
    </location>
</feature>
<proteinExistence type="predicted"/>
<evidence type="ECO:0000313" key="4">
    <source>
        <dbReference type="Proteomes" id="UP001067121"/>
    </source>
</evidence>
<organism evidence="3 4">
    <name type="scientific">Bacillus vallismortis</name>
    <dbReference type="NCBI Taxonomy" id="72361"/>
    <lineage>
        <taxon>Bacteria</taxon>
        <taxon>Bacillati</taxon>
        <taxon>Bacillota</taxon>
        <taxon>Bacilli</taxon>
        <taxon>Bacillales</taxon>
        <taxon>Bacillaceae</taxon>
        <taxon>Bacillus</taxon>
    </lineage>
</organism>
<dbReference type="RefSeq" id="WP_166849076.1">
    <property type="nucleotide sequence ID" value="NZ_JALAOH010000063.1"/>
</dbReference>
<sequence length="137" mass="15983">MLDERKLKAIELLVEGKLNRTEIAKEVGVTRPTLYNWEKEEEYSQEYDRLLHYKKLSVRREVSRDTKAFFENLKKISESSTNDNARVKATQLLLAYTEGNPENILNIKDDRSNDNVSGDVLDKEEEEWSASKLSEDK</sequence>
<dbReference type="InterPro" id="IPR024978">
    <property type="entry name" value="Homeodomain_phBC6A51-type"/>
</dbReference>
<dbReference type="SUPFAM" id="SSF46689">
    <property type="entry name" value="Homeodomain-like"/>
    <property type="match status" value="1"/>
</dbReference>
<name>A0AAP3CLB1_BACVA</name>
<dbReference type="EMBL" id="JALAOH010000063">
    <property type="protein sequence ID" value="MCY8318489.1"/>
    <property type="molecule type" value="Genomic_DNA"/>
</dbReference>
<comment type="caution">
    <text evidence="3">The sequence shown here is derived from an EMBL/GenBank/DDBJ whole genome shotgun (WGS) entry which is preliminary data.</text>
</comment>
<dbReference type="InterPro" id="IPR009057">
    <property type="entry name" value="Homeodomain-like_sf"/>
</dbReference>
<reference evidence="3" key="1">
    <citation type="submission" date="2022-02" db="EMBL/GenBank/DDBJ databases">
        <title>Crop Bioprotection Bacillus Genome Sequencing.</title>
        <authorList>
            <person name="Dunlap C."/>
        </authorList>
    </citation>
    <scope>NUCLEOTIDE SEQUENCE</scope>
    <source>
        <strain evidence="3">98-1</strain>
    </source>
</reference>